<proteinExistence type="predicted"/>
<dbReference type="EMBL" id="LSMT01000388">
    <property type="protein sequence ID" value="PFX18860.1"/>
    <property type="molecule type" value="Genomic_DNA"/>
</dbReference>
<dbReference type="OrthoDB" id="5945105at2759"/>
<sequence>MHLLCSGKDCEQTCKAKQKCELNCSGGGCKIQKCEDQVEQCTMHLLCSGKDCEQTCKAKQKCELNCSGGGCKIQKCEDQVERCKIHLLCSGKDCEQTCKAKKKCELNCSGGGCKIQKCEDQEEQCTMYLGCSSNDCEQICKAKTCDMECSGGRCTKQLCESQHTCTMHCNADDCAQTCSAALCRMSRTWPISSQHKLVCSGDGECCGSLMSSYDNLPLSTIDSKTCLNGQKCTCTKYADSIYKTSDLYTSNVVTSNGILLFATKTSAGRGTEACGEYKLYIRPRLSDNSTTVVLSEHADATLGEQERKGTLGHTTVCRTRGGEKNNKLDCTVIDKERKKGELLEMSCRWVSNREIKCAEKMKKYAPLRYELRRRYPEYKIEQHNIIIDALGGSSGRVKESIRRLIRSGQCHSVLRNYYCQDSQGPIGLNSSNDINFKYRF</sequence>
<organism evidence="1 2">
    <name type="scientific">Stylophora pistillata</name>
    <name type="common">Smooth cauliflower coral</name>
    <dbReference type="NCBI Taxonomy" id="50429"/>
    <lineage>
        <taxon>Eukaryota</taxon>
        <taxon>Metazoa</taxon>
        <taxon>Cnidaria</taxon>
        <taxon>Anthozoa</taxon>
        <taxon>Hexacorallia</taxon>
        <taxon>Scleractinia</taxon>
        <taxon>Astrocoeniina</taxon>
        <taxon>Pocilloporidae</taxon>
        <taxon>Stylophora</taxon>
    </lineage>
</organism>
<accession>A0A2B4RQN5</accession>
<name>A0A2B4RQN5_STYPI</name>
<gene>
    <name evidence="1" type="primary">TNXB</name>
    <name evidence="1" type="ORF">AWC38_SpisGene16748</name>
</gene>
<evidence type="ECO:0000313" key="2">
    <source>
        <dbReference type="Proteomes" id="UP000225706"/>
    </source>
</evidence>
<keyword evidence="2" id="KW-1185">Reference proteome</keyword>
<reference evidence="2" key="1">
    <citation type="journal article" date="2017" name="bioRxiv">
        <title>Comparative analysis of the genomes of Stylophora pistillata and Acropora digitifera provides evidence for extensive differences between species of corals.</title>
        <authorList>
            <person name="Voolstra C.R."/>
            <person name="Li Y."/>
            <person name="Liew Y.J."/>
            <person name="Baumgarten S."/>
            <person name="Zoccola D."/>
            <person name="Flot J.-F."/>
            <person name="Tambutte S."/>
            <person name="Allemand D."/>
            <person name="Aranda M."/>
        </authorList>
    </citation>
    <scope>NUCLEOTIDE SEQUENCE [LARGE SCALE GENOMIC DNA]</scope>
</reference>
<protein>
    <submittedName>
        <fullName evidence="1">Tenascin-X</fullName>
    </submittedName>
</protein>
<comment type="caution">
    <text evidence="1">The sequence shown here is derived from an EMBL/GenBank/DDBJ whole genome shotgun (WGS) entry which is preliminary data.</text>
</comment>
<dbReference type="AlphaFoldDB" id="A0A2B4RQN5"/>
<dbReference type="Proteomes" id="UP000225706">
    <property type="component" value="Unassembled WGS sequence"/>
</dbReference>
<evidence type="ECO:0000313" key="1">
    <source>
        <dbReference type="EMBL" id="PFX18860.1"/>
    </source>
</evidence>